<dbReference type="OrthoDB" id="6151673at2759"/>
<sequence>MDVLSGSAPSQARGFSDSNDQCNSGSVVQEAQVLDPRVVHPWRYRLCGTTTKKPNSVRVTSTASGFGSISGESTATVPVTTTTPSDAAATESYTGISGMSSNTIVPSPTESIPTQSIPLVRPNPLKPPTDAEILFVLPSISLRITSDQRQTMAQPSLSSIPFIQIPATSTTNTATTTTTEVTETQTITKSESLASNAPVTTAPVPDDRAVKSSRTWLYGSRNLYATQDSPATSTNNRANPPSMVFLGPDVRQPFAPSVKISFQTDFHGFVQLGLIDVPWLPTLISSYLNERLQEYELTSASTNEARSAFGVSATYSAAGSELTARLRQIATTSSPLVYDARSYEIVHWSLSPECRWLLATSIGVPAFDRLLESVGFRKARITIPKWLQRGVMDHLDHVTSILLRASLRLITDEQANRDAQTRDSETVHNNPRTVADTAIEKTFSFSLKTHITEQPASSKSFSRPSFGLPVDD</sequence>
<evidence type="ECO:0000313" key="4">
    <source>
        <dbReference type="Proteomes" id="UP000728185"/>
    </source>
</evidence>
<dbReference type="Pfam" id="PF25040">
    <property type="entry name" value="BLTP1_C"/>
    <property type="match status" value="1"/>
</dbReference>
<dbReference type="EMBL" id="LUCM01000533">
    <property type="protein sequence ID" value="KAA0200434.1"/>
    <property type="molecule type" value="Genomic_DNA"/>
</dbReference>
<comment type="caution">
    <text evidence="3">The sequence shown here is derived from an EMBL/GenBank/DDBJ whole genome shotgun (WGS) entry which is preliminary data.</text>
</comment>
<feature type="region of interest" description="Disordered" evidence="1">
    <location>
        <begin position="1"/>
        <end position="26"/>
    </location>
</feature>
<feature type="region of interest" description="Disordered" evidence="1">
    <location>
        <begin position="453"/>
        <end position="472"/>
    </location>
</feature>
<dbReference type="GO" id="GO:0048488">
    <property type="term" value="P:synaptic vesicle endocytosis"/>
    <property type="evidence" value="ECO:0007669"/>
    <property type="project" value="TreeGrafter"/>
</dbReference>
<reference evidence="3" key="1">
    <citation type="submission" date="2019-05" db="EMBL/GenBank/DDBJ databases">
        <title>Annotation for the trematode Fasciolopsis buski.</title>
        <authorList>
            <person name="Choi Y.-J."/>
        </authorList>
    </citation>
    <scope>NUCLEOTIDE SEQUENCE</scope>
    <source>
        <strain evidence="3">HT</strain>
        <tissue evidence="3">Whole worm</tissue>
    </source>
</reference>
<dbReference type="GO" id="GO:0098793">
    <property type="term" value="C:presynapse"/>
    <property type="evidence" value="ECO:0007669"/>
    <property type="project" value="GOC"/>
</dbReference>
<keyword evidence="4" id="KW-1185">Reference proteome</keyword>
<protein>
    <recommendedName>
        <fullName evidence="2">Bridge-like lipid transfer protein family member 1 C-terminal domain-containing protein</fullName>
    </recommendedName>
</protein>
<evidence type="ECO:0000313" key="3">
    <source>
        <dbReference type="EMBL" id="KAA0200434.1"/>
    </source>
</evidence>
<dbReference type="AlphaFoldDB" id="A0A8E0S351"/>
<gene>
    <name evidence="3" type="ORF">FBUS_10759</name>
</gene>
<feature type="compositionally biased region" description="Polar residues" evidence="1">
    <location>
        <begin position="453"/>
        <end position="463"/>
    </location>
</feature>
<feature type="compositionally biased region" description="Polar residues" evidence="1">
    <location>
        <begin position="16"/>
        <end position="26"/>
    </location>
</feature>
<dbReference type="InterPro" id="IPR056742">
    <property type="entry name" value="BLTP1_C"/>
</dbReference>
<dbReference type="InterPro" id="IPR033616">
    <property type="entry name" value="BLTP1"/>
</dbReference>
<evidence type="ECO:0000259" key="2">
    <source>
        <dbReference type="Pfam" id="PF25040"/>
    </source>
</evidence>
<accession>A0A8E0S351</accession>
<organism evidence="3 4">
    <name type="scientific">Fasciolopsis buskii</name>
    <dbReference type="NCBI Taxonomy" id="27845"/>
    <lineage>
        <taxon>Eukaryota</taxon>
        <taxon>Metazoa</taxon>
        <taxon>Spiralia</taxon>
        <taxon>Lophotrochozoa</taxon>
        <taxon>Platyhelminthes</taxon>
        <taxon>Trematoda</taxon>
        <taxon>Digenea</taxon>
        <taxon>Plagiorchiida</taxon>
        <taxon>Echinostomata</taxon>
        <taxon>Echinostomatoidea</taxon>
        <taxon>Fasciolidae</taxon>
        <taxon>Fasciolopsis</taxon>
    </lineage>
</organism>
<feature type="domain" description="Bridge-like lipid transfer protein family member 1 C-terminal" evidence="2">
    <location>
        <begin position="277"/>
        <end position="420"/>
    </location>
</feature>
<proteinExistence type="predicted"/>
<dbReference type="PANTHER" id="PTHR31640:SF1">
    <property type="entry name" value="BRIDGE-LIKE LIPID TRANSFER PROTEIN FAMILY MEMBER 1"/>
    <property type="match status" value="1"/>
</dbReference>
<dbReference type="PANTHER" id="PTHR31640">
    <property type="entry name" value="TRANSMEMBRANE PROTEIN KIAA1109"/>
    <property type="match status" value="1"/>
</dbReference>
<name>A0A8E0S351_9TREM</name>
<dbReference type="Proteomes" id="UP000728185">
    <property type="component" value="Unassembled WGS sequence"/>
</dbReference>
<evidence type="ECO:0000256" key="1">
    <source>
        <dbReference type="SAM" id="MobiDB-lite"/>
    </source>
</evidence>